<comment type="caution">
    <text evidence="2">The sequence shown here is derived from an EMBL/GenBank/DDBJ whole genome shotgun (WGS) entry which is preliminary data.</text>
</comment>
<dbReference type="AlphaFoldDB" id="A0A507C8U2"/>
<feature type="compositionally biased region" description="Polar residues" evidence="1">
    <location>
        <begin position="451"/>
        <end position="460"/>
    </location>
</feature>
<evidence type="ECO:0000313" key="2">
    <source>
        <dbReference type="EMBL" id="TPX36042.1"/>
    </source>
</evidence>
<sequence length="732" mass="80301">MHLAVITKSKIFYNEGGHLGIEPRASRTQSENHTTRPMTLPLPSLRIFSPQVPSPTGKVRPEIGTPRFRNTCKAKSERQLPFDKDFALSHLRGGKQMSVFAATMLGMNSPSAIEFLILHHCYTPGLIKEDHRHTSDTSWIVIHASAAEKMLQSKSAHVRRQFTHKPIESNVKVFDERKVDFSPEHAAAMRTKIYASKGAVANKSMHAAESGSLSATYADEVLPVWQSTIQSDYVPKTLDRGTGPVETAAKSIRSSHGFTLEGPGTLDLDSKNSGHWQSTTRRDFTSNSSTDARLQSAKPDPAKVVSPIVTDDTLLTNKAISVYKDAFARTGRVNIVAPHRFGAGGNDPTHTHFSLGDDVVNYNSKSITAEPAPMIKDHHVIVKPPRHRSTVIDCPDWEQGEYVSVAKRDYGSNLRGVDMKHLTVEKDEFTRDLKSTHFTLGRDPSSMLQAKSQYSSSFAKSKQDQKPHIQKSSYRDDVLLEEEEDRRMVGQSSTKSDYVKHDTCRLPANSNGSIKQQNSKSSVFADLENNYGHMSSVASSSFKNPAHVGRAPACKPGANPYPLLAMEANGKQNAAKNWMSIAKSAYVAPKELSATPRELALKNKLGARYANFELGVDPNTYHTTTVSATYKPVSLERTAFSQKPDTTFSATLDKVLGLGAGGADKLMSRNATTTGSAYVGFKNTSRAQGIRPANSSTAQQCMELGDAPVGLSASTESRRAFVNPIYRVDEKY</sequence>
<dbReference type="VEuPathDB" id="FungiDB:SeMB42_g07125"/>
<feature type="region of interest" description="Disordered" evidence="1">
    <location>
        <begin position="260"/>
        <end position="299"/>
    </location>
</feature>
<dbReference type="Proteomes" id="UP000317494">
    <property type="component" value="Unassembled WGS sequence"/>
</dbReference>
<organism evidence="2 4">
    <name type="scientific">Synchytrium endobioticum</name>
    <dbReference type="NCBI Taxonomy" id="286115"/>
    <lineage>
        <taxon>Eukaryota</taxon>
        <taxon>Fungi</taxon>
        <taxon>Fungi incertae sedis</taxon>
        <taxon>Chytridiomycota</taxon>
        <taxon>Chytridiomycota incertae sedis</taxon>
        <taxon>Chytridiomycetes</taxon>
        <taxon>Synchytriales</taxon>
        <taxon>Synchytriaceae</taxon>
        <taxon>Synchytrium</taxon>
    </lineage>
</organism>
<dbReference type="EMBL" id="QEAN01000462">
    <property type="protein sequence ID" value="TPX36042.1"/>
    <property type="molecule type" value="Genomic_DNA"/>
</dbReference>
<protein>
    <submittedName>
        <fullName evidence="2">Uncharacterized protein</fullName>
    </submittedName>
</protein>
<dbReference type="EMBL" id="QEAM01000458">
    <property type="protein sequence ID" value="TPX39644.1"/>
    <property type="molecule type" value="Genomic_DNA"/>
</dbReference>
<name>A0A507C8U2_9FUNG</name>
<dbReference type="OrthoDB" id="2096031at2759"/>
<evidence type="ECO:0000256" key="1">
    <source>
        <dbReference type="SAM" id="MobiDB-lite"/>
    </source>
</evidence>
<evidence type="ECO:0000313" key="3">
    <source>
        <dbReference type="EMBL" id="TPX39644.1"/>
    </source>
</evidence>
<feature type="compositionally biased region" description="Basic and acidic residues" evidence="1">
    <location>
        <begin position="461"/>
        <end position="478"/>
    </location>
</feature>
<keyword evidence="4" id="KW-1185">Reference proteome</keyword>
<proteinExistence type="predicted"/>
<reference evidence="4 5" key="1">
    <citation type="journal article" date="2019" name="Sci. Rep.">
        <title>Comparative genomics of chytrid fungi reveal insights into the obligate biotrophic and pathogenic lifestyle of Synchytrium endobioticum.</title>
        <authorList>
            <person name="van de Vossenberg B.T.L.H."/>
            <person name="Warris S."/>
            <person name="Nguyen H.D.T."/>
            <person name="van Gent-Pelzer M.P.E."/>
            <person name="Joly D.L."/>
            <person name="van de Geest H.C."/>
            <person name="Bonants P.J.M."/>
            <person name="Smith D.S."/>
            <person name="Levesque C.A."/>
            <person name="van der Lee T.A.J."/>
        </authorList>
    </citation>
    <scope>NUCLEOTIDE SEQUENCE [LARGE SCALE GENOMIC DNA]</scope>
    <source>
        <strain evidence="3 5">LEV6574</strain>
        <strain evidence="2 4">MB42</strain>
    </source>
</reference>
<evidence type="ECO:0000313" key="4">
    <source>
        <dbReference type="Proteomes" id="UP000317494"/>
    </source>
</evidence>
<gene>
    <name evidence="3" type="ORF">SeLEV6574_g07078</name>
    <name evidence="2" type="ORF">SeMB42_g07125</name>
</gene>
<evidence type="ECO:0000313" key="5">
    <source>
        <dbReference type="Proteomes" id="UP000320475"/>
    </source>
</evidence>
<feature type="compositionally biased region" description="Polar residues" evidence="1">
    <location>
        <begin position="271"/>
        <end position="293"/>
    </location>
</feature>
<accession>A0A507C8U2</accession>
<dbReference type="Proteomes" id="UP000320475">
    <property type="component" value="Unassembled WGS sequence"/>
</dbReference>
<feature type="region of interest" description="Disordered" evidence="1">
    <location>
        <begin position="451"/>
        <end position="478"/>
    </location>
</feature>